<dbReference type="InterPro" id="IPR000667">
    <property type="entry name" value="Peptidase_S13"/>
</dbReference>
<keyword evidence="3" id="KW-0645">Protease</keyword>
<protein>
    <submittedName>
        <fullName evidence="3">D-alanyl-D-alanine carboxypeptidase</fullName>
    </submittedName>
</protein>
<dbReference type="AlphaFoldDB" id="A0A1B7VY52"/>
<dbReference type="STRING" id="1803587.GCA_001593825_00626"/>
<evidence type="ECO:0000313" key="4">
    <source>
        <dbReference type="Proteomes" id="UP000092382"/>
    </source>
</evidence>
<dbReference type="GO" id="GO:0000270">
    <property type="term" value="P:peptidoglycan metabolic process"/>
    <property type="evidence" value="ECO:0007669"/>
    <property type="project" value="TreeGrafter"/>
</dbReference>
<evidence type="ECO:0000256" key="1">
    <source>
        <dbReference type="ARBA" id="ARBA00006096"/>
    </source>
</evidence>
<dbReference type="GO" id="GO:0006508">
    <property type="term" value="P:proteolysis"/>
    <property type="evidence" value="ECO:0007669"/>
    <property type="project" value="InterPro"/>
</dbReference>
<evidence type="ECO:0000256" key="2">
    <source>
        <dbReference type="ARBA" id="ARBA00022801"/>
    </source>
</evidence>
<dbReference type="EMBL" id="LJOY01000020">
    <property type="protein sequence ID" value="OBQ25850.1"/>
    <property type="molecule type" value="Genomic_DNA"/>
</dbReference>
<reference evidence="3 4" key="1">
    <citation type="submission" date="2015-09" db="EMBL/GenBank/DDBJ databases">
        <title>Whole genome shotgun sequence assembly of Aphanizomenon flos-aquae UKL13.</title>
        <authorList>
            <person name="Driscoll C."/>
        </authorList>
    </citation>
    <scope>NUCLEOTIDE SEQUENCE [LARGE SCALE GENOMIC DNA]</scope>
    <source>
        <strain evidence="3">MDT13</strain>
    </source>
</reference>
<name>A0A1B7VY52_APHFL</name>
<evidence type="ECO:0000313" key="3">
    <source>
        <dbReference type="EMBL" id="OBQ25850.1"/>
    </source>
</evidence>
<dbReference type="GO" id="GO:0004185">
    <property type="term" value="F:serine-type carboxypeptidase activity"/>
    <property type="evidence" value="ECO:0007669"/>
    <property type="project" value="InterPro"/>
</dbReference>
<proteinExistence type="inferred from homology"/>
<dbReference type="Gene3D" id="3.50.80.20">
    <property type="entry name" value="D-Ala-D-Ala carboxypeptidase C, peptidase S13"/>
    <property type="match status" value="1"/>
</dbReference>
<organism evidence="3 4">
    <name type="scientific">Aphanizomenon flos-aquae LD13</name>
    <dbReference type="NCBI Taxonomy" id="1710894"/>
    <lineage>
        <taxon>Bacteria</taxon>
        <taxon>Bacillati</taxon>
        <taxon>Cyanobacteriota</taxon>
        <taxon>Cyanophyceae</taxon>
        <taxon>Nostocales</taxon>
        <taxon>Aphanizomenonaceae</taxon>
        <taxon>Aphanizomenon</taxon>
    </lineage>
</organism>
<comment type="similarity">
    <text evidence="1">Belongs to the peptidase S13 family.</text>
</comment>
<dbReference type="Pfam" id="PF02113">
    <property type="entry name" value="Peptidase_S13"/>
    <property type="match status" value="1"/>
</dbReference>
<comment type="caution">
    <text evidence="3">The sequence shown here is derived from an EMBL/GenBank/DDBJ whole genome shotgun (WGS) entry which is preliminary data.</text>
</comment>
<sequence length="489" mass="54299">MFKKNYFRLIVLFISINIGSIQEIAKAQTVTPEITTTKQVCPAQLPAAINNIINRPQFSRVRWGILVKPLSSENILYSQDSQKYFIPASNMKLFTTAAALQQLGADFRIRTSIYDEGNGVLRVVGRGDPSFKNAQLTILAKQLYQQGIRQINQLIFDDSYFQGEVVNSSWEWEDIQADYGAPIHSFILNENATILTFSPQTIGKPLQLKWTEPTEAYRWKIANNSVTTQANEPHFVEVNRDLKGQTLRIKGQLAVNSQPEIIGLAVFDPIANFISQFRQNLDREGITVKETRNNNLSQNKQEKEIAAIESPPLSELLIETNVNSNNLYAETLLRSLAIKKPGEKNQNTADIGLEIIRETLTQLGVEPEGYIIVDGSGLSRKNLMTPATLVQLLQGIAKSPQAEVFRASLPISGMKGSLKNRFINTAAAGIVQGKTGSMTGISALSGYINTPNYEPLVFSIMVNQSTQPGKVMRTAIDEIVVLLAQLKRC</sequence>
<dbReference type="Gene3D" id="3.40.710.10">
    <property type="entry name" value="DD-peptidase/beta-lactamase superfamily"/>
    <property type="match status" value="2"/>
</dbReference>
<dbReference type="SUPFAM" id="SSF56601">
    <property type="entry name" value="beta-lactamase/transpeptidase-like"/>
    <property type="match status" value="1"/>
</dbReference>
<dbReference type="PATRIC" id="fig|1710894.3.peg.3312"/>
<dbReference type="PRINTS" id="PR00922">
    <property type="entry name" value="DADACBPTASE3"/>
</dbReference>
<dbReference type="NCBIfam" id="TIGR00666">
    <property type="entry name" value="PBP4"/>
    <property type="match status" value="1"/>
</dbReference>
<gene>
    <name evidence="3" type="ORF">AN481_08040</name>
</gene>
<dbReference type="PANTHER" id="PTHR30023">
    <property type="entry name" value="D-ALANYL-D-ALANINE CARBOXYPEPTIDASE"/>
    <property type="match status" value="1"/>
</dbReference>
<accession>A0A1B7VY52</accession>
<keyword evidence="3" id="KW-0121">Carboxypeptidase</keyword>
<dbReference type="Proteomes" id="UP000092382">
    <property type="component" value="Unassembled WGS sequence"/>
</dbReference>
<keyword evidence="2" id="KW-0378">Hydrolase</keyword>
<dbReference type="PANTHER" id="PTHR30023:SF0">
    <property type="entry name" value="PENICILLIN-SENSITIVE CARBOXYPEPTIDASE A"/>
    <property type="match status" value="1"/>
</dbReference>
<dbReference type="InterPro" id="IPR012338">
    <property type="entry name" value="Beta-lactam/transpept-like"/>
</dbReference>